<reference evidence="1" key="1">
    <citation type="journal article" date="2020" name="Fungal Divers.">
        <title>Resolving the Mortierellaceae phylogeny through synthesis of multi-gene phylogenetics and phylogenomics.</title>
        <authorList>
            <person name="Vandepol N."/>
            <person name="Liber J."/>
            <person name="Desiro A."/>
            <person name="Na H."/>
            <person name="Kennedy M."/>
            <person name="Barry K."/>
            <person name="Grigoriev I.V."/>
            <person name="Miller A.N."/>
            <person name="O'Donnell K."/>
            <person name="Stajich J.E."/>
            <person name="Bonito G."/>
        </authorList>
    </citation>
    <scope>NUCLEOTIDE SEQUENCE</scope>
    <source>
        <strain evidence="1">NRRL 28262</strain>
    </source>
</reference>
<evidence type="ECO:0000313" key="1">
    <source>
        <dbReference type="EMBL" id="KAG0270775.1"/>
    </source>
</evidence>
<organism evidence="1 2">
    <name type="scientific">Linnemannia exigua</name>
    <dbReference type="NCBI Taxonomy" id="604196"/>
    <lineage>
        <taxon>Eukaryota</taxon>
        <taxon>Fungi</taxon>
        <taxon>Fungi incertae sedis</taxon>
        <taxon>Mucoromycota</taxon>
        <taxon>Mortierellomycotina</taxon>
        <taxon>Mortierellomycetes</taxon>
        <taxon>Mortierellales</taxon>
        <taxon>Mortierellaceae</taxon>
        <taxon>Linnemannia</taxon>
    </lineage>
</organism>
<dbReference type="EMBL" id="JAAAIL010001312">
    <property type="protein sequence ID" value="KAG0270775.1"/>
    <property type="molecule type" value="Genomic_DNA"/>
</dbReference>
<protein>
    <submittedName>
        <fullName evidence="1">Uncharacterized protein</fullName>
    </submittedName>
</protein>
<evidence type="ECO:0000313" key="2">
    <source>
        <dbReference type="Proteomes" id="UP001194580"/>
    </source>
</evidence>
<gene>
    <name evidence="1" type="ORF">BGZ95_001543</name>
</gene>
<dbReference type="Proteomes" id="UP001194580">
    <property type="component" value="Unassembled WGS sequence"/>
</dbReference>
<accession>A0AAD4D6R9</accession>
<comment type="caution">
    <text evidence="1">The sequence shown here is derived from an EMBL/GenBank/DDBJ whole genome shotgun (WGS) entry which is preliminary data.</text>
</comment>
<sequence length="320" mass="36700">TPEYLLAPQKPSRVTLPKALLTDTRFKFFQDYPPQHWLPEIFLERVGGSLMPFFETLHILSKARSPFNNRIRGFCDQLWTFYMVDDDGRRRRELLEKEGVALLEKKIYHVVNEGGSYRQANDDCATPPAYINDEADVFTDQDQSRSPGNPTVKQTSPINVFDATYEEEVFTDSRAPIILGYVTKSLGPSMSEKDLGSLPGRSFKERCHYSTFRRDAKERKNHGRDLFVDTEEQALMADGVALFGDHYIFLAEASLIYEPKLDKQVKDKFKLARCMRDSWNLQIRSIAREAMPPTGLSVFGSTSFGDETTFYAVDFMCTYV</sequence>
<keyword evidence="2" id="KW-1185">Reference proteome</keyword>
<name>A0AAD4D6R9_9FUNG</name>
<dbReference type="AlphaFoldDB" id="A0AAD4D6R9"/>
<feature type="non-terminal residue" evidence="1">
    <location>
        <position position="1"/>
    </location>
</feature>
<proteinExistence type="predicted"/>